<feature type="transmembrane region" description="Helical" evidence="1">
    <location>
        <begin position="47"/>
        <end position="65"/>
    </location>
</feature>
<keyword evidence="3" id="KW-1185">Reference proteome</keyword>
<evidence type="ECO:0000313" key="2">
    <source>
        <dbReference type="EMBL" id="WMD18749.1"/>
    </source>
</evidence>
<accession>A0ABY9LVC7</accession>
<dbReference type="RefSeq" id="WP_306938121.1">
    <property type="nucleotide sequence ID" value="NZ_CP132976.1"/>
</dbReference>
<sequence>MIPVSLPGGNFYVLMVVSLACLSTLLTWLAVLATTRNARLWLGEHRRAGTILMTILALIGAIFPYQQFSLWFSAHRDAQAEAGRKTVLAHSARLAGVDMPAGTVLSLTTPGDLNSFDRAVFPETQPAPIQGVVASRLFRYPASGKQPETLSAEITRDQAQEGWLCAHGHRIEFVMQGGEPRFASCHLAIGNTLNQQPVPPGTWLKVDEPARGTTLDAASATPRWLLRTEGSEALTVAQMPLLKVDMRLDGQRHASQFEGLLARETALGVMTYPAGTRVLSANPRLPGVQPGDLLFSPARGRSARRNGGAEVAAGKSVLQAPDGTVRSVLSNHDAGVLDVADMRIGP</sequence>
<keyword evidence="1" id="KW-1133">Transmembrane helix</keyword>
<protein>
    <submittedName>
        <fullName evidence="2">Uncharacterized protein</fullName>
    </submittedName>
</protein>
<dbReference type="EMBL" id="CP132976">
    <property type="protein sequence ID" value="WMD18749.1"/>
    <property type="molecule type" value="Genomic_DNA"/>
</dbReference>
<evidence type="ECO:0000313" key="3">
    <source>
        <dbReference type="Proteomes" id="UP001234798"/>
    </source>
</evidence>
<evidence type="ECO:0000256" key="1">
    <source>
        <dbReference type="SAM" id="Phobius"/>
    </source>
</evidence>
<feature type="transmembrane region" description="Helical" evidence="1">
    <location>
        <begin position="12"/>
        <end position="35"/>
    </location>
</feature>
<reference evidence="2 3" key="1">
    <citation type="submission" date="2023-08" db="EMBL/GenBank/DDBJ databases">
        <title>Achromobacter seleniivolatilans sp. nov., isolated from seleniferous soil.</title>
        <authorList>
            <person name="Zhang S."/>
            <person name="Li K."/>
            <person name="Peng J."/>
            <person name="Zhao Q."/>
            <person name="Wang H."/>
            <person name="Guo Y."/>
        </authorList>
    </citation>
    <scope>NUCLEOTIDE SEQUENCE [LARGE SCALE GENOMIC DNA]</scope>
    <source>
        <strain evidence="2 3">R39</strain>
    </source>
</reference>
<organism evidence="2 3">
    <name type="scientific">Achromobacter seleniivolatilans</name>
    <dbReference type="NCBI Taxonomy" id="3047478"/>
    <lineage>
        <taxon>Bacteria</taxon>
        <taxon>Pseudomonadati</taxon>
        <taxon>Pseudomonadota</taxon>
        <taxon>Betaproteobacteria</taxon>
        <taxon>Burkholderiales</taxon>
        <taxon>Alcaligenaceae</taxon>
        <taxon>Achromobacter</taxon>
    </lineage>
</organism>
<keyword evidence="1" id="KW-0812">Transmembrane</keyword>
<keyword evidence="1" id="KW-0472">Membrane</keyword>
<name>A0ABY9LVC7_9BURK</name>
<gene>
    <name evidence="2" type="ORF">RAS12_19225</name>
</gene>
<dbReference type="Proteomes" id="UP001234798">
    <property type="component" value="Chromosome"/>
</dbReference>
<proteinExistence type="predicted"/>